<dbReference type="GO" id="GO:0036297">
    <property type="term" value="P:interstrand cross-link repair"/>
    <property type="evidence" value="ECO:0007669"/>
    <property type="project" value="TreeGrafter"/>
</dbReference>
<dbReference type="AlphaFoldDB" id="A0A5N5SJ44"/>
<evidence type="ECO:0000256" key="1">
    <source>
        <dbReference type="ARBA" id="ARBA00004123"/>
    </source>
</evidence>
<dbReference type="OrthoDB" id="262529at2759"/>
<keyword evidence="8" id="KW-0233">DNA recombination</keyword>
<feature type="domain" description="DNA repair metallo-beta-lactamase" evidence="14">
    <location>
        <begin position="178"/>
        <end position="242"/>
    </location>
</feature>
<keyword evidence="3" id="KW-0540">Nuclease</keyword>
<accession>A0A5N5SJ44</accession>
<name>A0A5N5SJ44_9CRUS</name>
<keyword evidence="7" id="KW-0269">Exonuclease</keyword>
<evidence type="ECO:0000256" key="12">
    <source>
        <dbReference type="ARBA" id="ARBA00042677"/>
    </source>
</evidence>
<dbReference type="PANTHER" id="PTHR23240">
    <property type="entry name" value="DNA CROSS-LINK REPAIR PROTEIN PSO2/SNM1-RELATED"/>
    <property type="match status" value="1"/>
</dbReference>
<dbReference type="PANTHER" id="PTHR23240:SF8">
    <property type="entry name" value="PROTEIN ARTEMIS"/>
    <property type="match status" value="1"/>
</dbReference>
<dbReference type="GO" id="GO:0003684">
    <property type="term" value="F:damaged DNA binding"/>
    <property type="evidence" value="ECO:0007669"/>
    <property type="project" value="TreeGrafter"/>
</dbReference>
<keyword evidence="6" id="KW-0378">Hydrolase</keyword>
<feature type="compositionally biased region" description="Basic and acidic residues" evidence="13">
    <location>
        <begin position="340"/>
        <end position="350"/>
    </location>
</feature>
<reference evidence="15 16" key="1">
    <citation type="journal article" date="2019" name="PLoS Biol.">
        <title>Sex chromosomes control vertical transmission of feminizing Wolbachia symbionts in an isopod.</title>
        <authorList>
            <person name="Becking T."/>
            <person name="Chebbi M.A."/>
            <person name="Giraud I."/>
            <person name="Moumen B."/>
            <person name="Laverre T."/>
            <person name="Caubet Y."/>
            <person name="Peccoud J."/>
            <person name="Gilbert C."/>
            <person name="Cordaux R."/>
        </authorList>
    </citation>
    <scope>NUCLEOTIDE SEQUENCE [LARGE SCALE GENOMIC DNA]</scope>
    <source>
        <strain evidence="15">ANa2</strain>
        <tissue evidence="15">Whole body excluding digestive tract and cuticle</tissue>
    </source>
</reference>
<dbReference type="GO" id="GO:0000723">
    <property type="term" value="P:telomere maintenance"/>
    <property type="evidence" value="ECO:0007669"/>
    <property type="project" value="TreeGrafter"/>
</dbReference>
<evidence type="ECO:0000256" key="11">
    <source>
        <dbReference type="ARBA" id="ARBA00039759"/>
    </source>
</evidence>
<evidence type="ECO:0000256" key="9">
    <source>
        <dbReference type="ARBA" id="ARBA00023204"/>
    </source>
</evidence>
<dbReference type="SUPFAM" id="SSF56281">
    <property type="entry name" value="Metallo-hydrolase/oxidoreductase"/>
    <property type="match status" value="1"/>
</dbReference>
<evidence type="ECO:0000313" key="15">
    <source>
        <dbReference type="EMBL" id="KAB7494075.1"/>
    </source>
</evidence>
<evidence type="ECO:0000256" key="10">
    <source>
        <dbReference type="ARBA" id="ARBA00023242"/>
    </source>
</evidence>
<dbReference type="Gene3D" id="3.60.15.10">
    <property type="entry name" value="Ribonuclease Z/Hydroxyacylglutathione hydrolase-like"/>
    <property type="match status" value="1"/>
</dbReference>
<evidence type="ECO:0000259" key="14">
    <source>
        <dbReference type="Pfam" id="PF07522"/>
    </source>
</evidence>
<comment type="caution">
    <text evidence="15">The sequence shown here is derived from an EMBL/GenBank/DDBJ whole genome shotgun (WGS) entry which is preliminary data.</text>
</comment>
<evidence type="ECO:0000256" key="6">
    <source>
        <dbReference type="ARBA" id="ARBA00022801"/>
    </source>
</evidence>
<keyword evidence="5" id="KW-0227">DNA damage</keyword>
<evidence type="ECO:0000256" key="7">
    <source>
        <dbReference type="ARBA" id="ARBA00022839"/>
    </source>
</evidence>
<dbReference type="GO" id="GO:0004519">
    <property type="term" value="F:endonuclease activity"/>
    <property type="evidence" value="ECO:0007669"/>
    <property type="project" value="UniProtKB-KW"/>
</dbReference>
<evidence type="ECO:0000256" key="13">
    <source>
        <dbReference type="SAM" id="MobiDB-lite"/>
    </source>
</evidence>
<dbReference type="GO" id="GO:0006310">
    <property type="term" value="P:DNA recombination"/>
    <property type="evidence" value="ECO:0007669"/>
    <property type="project" value="UniProtKB-KW"/>
</dbReference>
<keyword evidence="10" id="KW-0539">Nucleus</keyword>
<evidence type="ECO:0000256" key="8">
    <source>
        <dbReference type="ARBA" id="ARBA00023172"/>
    </source>
</evidence>
<feature type="region of interest" description="Disordered" evidence="13">
    <location>
        <begin position="311"/>
        <end position="369"/>
    </location>
</feature>
<comment type="subcellular location">
    <subcellularLocation>
        <location evidence="1">Nucleus</location>
    </subcellularLocation>
</comment>
<dbReference type="Pfam" id="PF07522">
    <property type="entry name" value="DRMBL"/>
    <property type="match status" value="1"/>
</dbReference>
<evidence type="ECO:0000256" key="5">
    <source>
        <dbReference type="ARBA" id="ARBA00022763"/>
    </source>
</evidence>
<evidence type="ECO:0000256" key="2">
    <source>
        <dbReference type="ARBA" id="ARBA00010304"/>
    </source>
</evidence>
<sequence>MSDDILFIYGYKSLSVVLVRRGGTVLYTGDFRISVGEVARIRPLHNSDGTVKLIDSLHIDTTFCHGDIVHFPTREESAQAVGEAVEHWLARGNNYLIHLVCPAKYGYEFIYRSLHDRFGMKIHVSRWIYSIRSYFGCNNDLDSCLYLSDKKNGEELTEQSVSRQLPCRCVPFGVNTTPNIRVIKPSALFYTFYQSAKEIMQISNDDSFCRVLLSMHASCSEVLDVVSYLRPRKVFPNVIPCNSTKEEVLHLLHEALNRSGDHYSIEYGGSQRTSLGSFKRQLNSCDSTSSANTSTSILDVGLLDVYLSSPNKRRRHSDSNMTLILPTPRGNIKGSLSLEGEPRHEDKTEESQPSTSILSFERKSTEKRI</sequence>
<keyword evidence="9" id="KW-0234">DNA repair</keyword>
<gene>
    <name evidence="15" type="primary">DCLRE1C</name>
    <name evidence="15" type="ORF">Anas_09162</name>
</gene>
<dbReference type="EMBL" id="SEYY01024502">
    <property type="protein sequence ID" value="KAB7494075.1"/>
    <property type="molecule type" value="Genomic_DNA"/>
</dbReference>
<evidence type="ECO:0000256" key="4">
    <source>
        <dbReference type="ARBA" id="ARBA00022759"/>
    </source>
</evidence>
<protein>
    <recommendedName>
        <fullName evidence="11">Protein artemis</fullName>
    </recommendedName>
    <alternativeName>
        <fullName evidence="12">DNA cross-link repair 1C protein</fullName>
    </alternativeName>
</protein>
<dbReference type="InterPro" id="IPR011084">
    <property type="entry name" value="DRMBL"/>
</dbReference>
<evidence type="ECO:0000256" key="3">
    <source>
        <dbReference type="ARBA" id="ARBA00022722"/>
    </source>
</evidence>
<keyword evidence="16" id="KW-1185">Reference proteome</keyword>
<organism evidence="15 16">
    <name type="scientific">Armadillidium nasatum</name>
    <dbReference type="NCBI Taxonomy" id="96803"/>
    <lineage>
        <taxon>Eukaryota</taxon>
        <taxon>Metazoa</taxon>
        <taxon>Ecdysozoa</taxon>
        <taxon>Arthropoda</taxon>
        <taxon>Crustacea</taxon>
        <taxon>Multicrustacea</taxon>
        <taxon>Malacostraca</taxon>
        <taxon>Eumalacostraca</taxon>
        <taxon>Peracarida</taxon>
        <taxon>Isopoda</taxon>
        <taxon>Oniscidea</taxon>
        <taxon>Crinocheta</taxon>
        <taxon>Armadillidiidae</taxon>
        <taxon>Armadillidium</taxon>
    </lineage>
</organism>
<dbReference type="GO" id="GO:0035312">
    <property type="term" value="F:5'-3' DNA exonuclease activity"/>
    <property type="evidence" value="ECO:0007669"/>
    <property type="project" value="TreeGrafter"/>
</dbReference>
<comment type="similarity">
    <text evidence="2">Belongs to the DNA repair metallo-beta-lactamase (DRMBL) family.</text>
</comment>
<feature type="compositionally biased region" description="Basic and acidic residues" evidence="13">
    <location>
        <begin position="360"/>
        <end position="369"/>
    </location>
</feature>
<dbReference type="GO" id="GO:0005634">
    <property type="term" value="C:nucleus"/>
    <property type="evidence" value="ECO:0007669"/>
    <property type="project" value="UniProtKB-SubCell"/>
</dbReference>
<dbReference type="GO" id="GO:0006303">
    <property type="term" value="P:double-strand break repair via nonhomologous end joining"/>
    <property type="evidence" value="ECO:0007669"/>
    <property type="project" value="TreeGrafter"/>
</dbReference>
<dbReference type="Proteomes" id="UP000326759">
    <property type="component" value="Unassembled WGS sequence"/>
</dbReference>
<proteinExistence type="inferred from homology"/>
<dbReference type="InterPro" id="IPR036866">
    <property type="entry name" value="RibonucZ/Hydroxyglut_hydro"/>
</dbReference>
<keyword evidence="4" id="KW-0255">Endonuclease</keyword>
<evidence type="ECO:0000313" key="16">
    <source>
        <dbReference type="Proteomes" id="UP000326759"/>
    </source>
</evidence>